<feature type="transmembrane region" description="Helical" evidence="7">
    <location>
        <begin position="212"/>
        <end position="234"/>
    </location>
</feature>
<dbReference type="PANTHER" id="PTHR46314:SF4">
    <property type="entry name" value="SOLUTE CARRIER FAMILY 25 MEMBER 44"/>
    <property type="match status" value="1"/>
</dbReference>
<evidence type="ECO:0000256" key="7">
    <source>
        <dbReference type="SAM" id="Phobius"/>
    </source>
</evidence>
<evidence type="ECO:0000313" key="8">
    <source>
        <dbReference type="EMBL" id="CAI5452849.1"/>
    </source>
</evidence>
<dbReference type="Gene3D" id="1.50.40.10">
    <property type="entry name" value="Mitochondrial carrier domain"/>
    <property type="match status" value="1"/>
</dbReference>
<dbReference type="InterPro" id="IPR023395">
    <property type="entry name" value="MCP_dom_sf"/>
</dbReference>
<name>A0A9P1IZ69_9PELO</name>
<dbReference type="AlphaFoldDB" id="A0A9P1IZ69"/>
<gene>
    <name evidence="8" type="ORF">CAMP_LOCUS15486</name>
</gene>
<dbReference type="SUPFAM" id="SSF103506">
    <property type="entry name" value="Mitochondrial carrier"/>
    <property type="match status" value="1"/>
</dbReference>
<dbReference type="GO" id="GO:0005739">
    <property type="term" value="C:mitochondrion"/>
    <property type="evidence" value="ECO:0007669"/>
    <property type="project" value="InterPro"/>
</dbReference>
<dbReference type="InterPro" id="IPR042164">
    <property type="entry name" value="SLC25A44"/>
</dbReference>
<proteinExistence type="inferred from homology"/>
<feature type="repeat" description="Solcar" evidence="5">
    <location>
        <begin position="131"/>
        <end position="237"/>
    </location>
</feature>
<sequence length="341" mass="38730">MSFSLEMRQFPPAPRDCYAVPGKPSINEELTIIKWEHMNPNTFIPSALFSTWSIRTALYPLSVLRSQLQLQKQNTIYKNTFDAYKDISKREGIRGLYRGFWITVPQIGSSLVYSTVFEKFRSVIHDNGFKSISAVASISSGCASLATQFIFVPTDIIAQYMMIYKNQDRLTAGHDKQVVELIQKQVKNGRTLGLSVVSAVYKADGISGFFRGFFASAIVYVPQMMMFWPVYYATQEVLNKLHPPTNRSIMYDQAFSAVVGGMVATVATNPMELFRVRIQMHRGTYTDTLRTLVTDEKGHLFTKGLAPRLIANSLYSGLVVVGYEIVKRLCVREEYKDRVKW</sequence>
<dbReference type="OrthoDB" id="250329at2759"/>
<dbReference type="Proteomes" id="UP001152747">
    <property type="component" value="Unassembled WGS sequence"/>
</dbReference>
<evidence type="ECO:0000256" key="3">
    <source>
        <dbReference type="ARBA" id="ARBA00022692"/>
    </source>
</evidence>
<feature type="repeat" description="Solcar" evidence="5">
    <location>
        <begin position="248"/>
        <end position="329"/>
    </location>
</feature>
<keyword evidence="3 5" id="KW-0812">Transmembrane</keyword>
<keyword evidence="4 5" id="KW-0472">Membrane</keyword>
<keyword evidence="6" id="KW-0813">Transport</keyword>
<feature type="transmembrane region" description="Helical" evidence="7">
    <location>
        <begin position="254"/>
        <end position="274"/>
    </location>
</feature>
<keyword evidence="9" id="KW-1185">Reference proteome</keyword>
<dbReference type="PANTHER" id="PTHR46314">
    <property type="entry name" value="SOLUTE CARRIER FAMILY 25 MEMBER 44"/>
    <property type="match status" value="1"/>
</dbReference>
<reference evidence="8" key="1">
    <citation type="submission" date="2022-11" db="EMBL/GenBank/DDBJ databases">
        <authorList>
            <person name="Kikuchi T."/>
        </authorList>
    </citation>
    <scope>NUCLEOTIDE SEQUENCE</scope>
    <source>
        <strain evidence="8">PS1010</strain>
    </source>
</reference>
<evidence type="ECO:0000256" key="6">
    <source>
        <dbReference type="RuleBase" id="RU000488"/>
    </source>
</evidence>
<dbReference type="GO" id="GO:0016020">
    <property type="term" value="C:membrane"/>
    <property type="evidence" value="ECO:0007669"/>
    <property type="project" value="UniProtKB-SubCell"/>
</dbReference>
<organism evidence="8 9">
    <name type="scientific">Caenorhabditis angaria</name>
    <dbReference type="NCBI Taxonomy" id="860376"/>
    <lineage>
        <taxon>Eukaryota</taxon>
        <taxon>Metazoa</taxon>
        <taxon>Ecdysozoa</taxon>
        <taxon>Nematoda</taxon>
        <taxon>Chromadorea</taxon>
        <taxon>Rhabditida</taxon>
        <taxon>Rhabditina</taxon>
        <taxon>Rhabditomorpha</taxon>
        <taxon>Rhabditoidea</taxon>
        <taxon>Rhabditidae</taxon>
        <taxon>Peloderinae</taxon>
        <taxon>Caenorhabditis</taxon>
    </lineage>
</organism>
<dbReference type="GO" id="GO:0015658">
    <property type="term" value="F:branched-chain amino acid transmembrane transporter activity"/>
    <property type="evidence" value="ECO:0007669"/>
    <property type="project" value="InterPro"/>
</dbReference>
<dbReference type="EMBL" id="CANHGI010000005">
    <property type="protein sequence ID" value="CAI5452849.1"/>
    <property type="molecule type" value="Genomic_DNA"/>
</dbReference>
<dbReference type="PROSITE" id="PS50920">
    <property type="entry name" value="SOLCAR"/>
    <property type="match status" value="3"/>
</dbReference>
<dbReference type="Pfam" id="PF00153">
    <property type="entry name" value="Mito_carr"/>
    <property type="match status" value="3"/>
</dbReference>
<comment type="caution">
    <text evidence="8">The sequence shown here is derived from an EMBL/GenBank/DDBJ whole genome shotgun (WGS) entry which is preliminary data.</text>
</comment>
<keyword evidence="7" id="KW-1133">Transmembrane helix</keyword>
<evidence type="ECO:0000256" key="4">
    <source>
        <dbReference type="ARBA" id="ARBA00023136"/>
    </source>
</evidence>
<dbReference type="GO" id="GO:0009083">
    <property type="term" value="P:branched-chain amino acid catabolic process"/>
    <property type="evidence" value="ECO:0007669"/>
    <property type="project" value="InterPro"/>
</dbReference>
<evidence type="ECO:0000313" key="9">
    <source>
        <dbReference type="Proteomes" id="UP001152747"/>
    </source>
</evidence>
<evidence type="ECO:0000256" key="2">
    <source>
        <dbReference type="ARBA" id="ARBA00006375"/>
    </source>
</evidence>
<comment type="subcellular location">
    <subcellularLocation>
        <location evidence="1">Membrane</location>
        <topology evidence="1">Multi-pass membrane protein</topology>
    </subcellularLocation>
</comment>
<evidence type="ECO:0000256" key="1">
    <source>
        <dbReference type="ARBA" id="ARBA00004141"/>
    </source>
</evidence>
<accession>A0A9P1IZ69</accession>
<protein>
    <submittedName>
        <fullName evidence="8">Uncharacterized protein</fullName>
    </submittedName>
</protein>
<evidence type="ECO:0000256" key="5">
    <source>
        <dbReference type="PROSITE-ProRule" id="PRU00282"/>
    </source>
</evidence>
<feature type="repeat" description="Solcar" evidence="5">
    <location>
        <begin position="41"/>
        <end position="123"/>
    </location>
</feature>
<comment type="similarity">
    <text evidence="2 6">Belongs to the mitochondrial carrier (TC 2.A.29) family.</text>
</comment>
<dbReference type="InterPro" id="IPR018108">
    <property type="entry name" value="MCP_transmembrane"/>
</dbReference>